<evidence type="ECO:0000256" key="1">
    <source>
        <dbReference type="SAM" id="Coils"/>
    </source>
</evidence>
<accession>A0A6C0ET50</accession>
<reference evidence="2" key="1">
    <citation type="journal article" date="2020" name="Nature">
        <title>Giant virus diversity and host interactions through global metagenomics.</title>
        <authorList>
            <person name="Schulz F."/>
            <person name="Roux S."/>
            <person name="Paez-Espino D."/>
            <person name="Jungbluth S."/>
            <person name="Walsh D.A."/>
            <person name="Denef V.J."/>
            <person name="McMahon K.D."/>
            <person name="Konstantinidis K.T."/>
            <person name="Eloe-Fadrosh E.A."/>
            <person name="Kyrpides N.C."/>
            <person name="Woyke T."/>
        </authorList>
    </citation>
    <scope>NUCLEOTIDE SEQUENCE</scope>
    <source>
        <strain evidence="2">GVMAG-M-3300009155-48</strain>
    </source>
</reference>
<dbReference type="AlphaFoldDB" id="A0A6C0ET50"/>
<proteinExistence type="predicted"/>
<keyword evidence="1" id="KW-0175">Coiled coil</keyword>
<organism evidence="2">
    <name type="scientific">viral metagenome</name>
    <dbReference type="NCBI Taxonomy" id="1070528"/>
    <lineage>
        <taxon>unclassified sequences</taxon>
        <taxon>metagenomes</taxon>
        <taxon>organismal metagenomes</taxon>
    </lineage>
</organism>
<dbReference type="EMBL" id="MN738925">
    <property type="protein sequence ID" value="QHT31861.1"/>
    <property type="molecule type" value="Genomic_DNA"/>
</dbReference>
<name>A0A6C0ET50_9ZZZZ</name>
<evidence type="ECO:0000313" key="2">
    <source>
        <dbReference type="EMBL" id="QHT31861.1"/>
    </source>
</evidence>
<protein>
    <submittedName>
        <fullName evidence="2">Uncharacterized protein</fullName>
    </submittedName>
</protein>
<sequence length="265" mass="31050">MSTYLHQIFYNYNKFDNETSLSILNEYVLTNKHKQIIIDSFNEADKPVNDTKPQIQNNESKSDMDIYFSNKKNPLFWSVYINVYGYEKYMQISNKYGNAELEEKRKIIEFLKKNYAKLKQVNSKVTKALVQEWMSELLSATKLSVSLLQVFSVYYNKNIIIYNEINNTHLNFSSGVNEETELPMVIVKTRDNDYGVYNDISTEKINQILNGVCLEDIEKPLKGISSYKMPELIEIADRCGIHHDQLKKPDLYGKIWNQLQTAYNK</sequence>
<feature type="coiled-coil region" evidence="1">
    <location>
        <begin position="101"/>
        <end position="128"/>
    </location>
</feature>